<evidence type="ECO:0000313" key="1">
    <source>
        <dbReference type="Proteomes" id="UP000790787"/>
    </source>
</evidence>
<evidence type="ECO:0000313" key="2">
    <source>
        <dbReference type="RefSeq" id="XP_075104336.1"/>
    </source>
</evidence>
<sequence length="112" mass="12592">MFQKGSTPPPQLTKSFRRLNSPSSSSSLHSDAHPSKIKCSNTNAKVLRLVGWYDSTDGCMVKEYISLVNMYAKVSGLFTDMIVLMGSYNYWKNICSIEHQLKLQRNGSLVNN</sequence>
<protein>
    <submittedName>
        <fullName evidence="2">Uncharacterized protein LOC107819362</fullName>
    </submittedName>
</protein>
<gene>
    <name evidence="2" type="primary">LOC107819362</name>
</gene>
<dbReference type="RefSeq" id="XP_075104336.1">
    <property type="nucleotide sequence ID" value="XM_075248235.1"/>
</dbReference>
<accession>A0AC58U4C4</accession>
<proteinExistence type="predicted"/>
<reference evidence="1" key="1">
    <citation type="journal article" date="2014" name="Nat. Commun.">
        <title>The tobacco genome sequence and its comparison with those of tomato and potato.</title>
        <authorList>
            <person name="Sierro N."/>
            <person name="Battey J.N."/>
            <person name="Ouadi S."/>
            <person name="Bakaher N."/>
            <person name="Bovet L."/>
            <person name="Willig A."/>
            <person name="Goepfert S."/>
            <person name="Peitsch M.C."/>
            <person name="Ivanov N.V."/>
        </authorList>
    </citation>
    <scope>NUCLEOTIDE SEQUENCE [LARGE SCALE GENOMIC DNA]</scope>
</reference>
<organism evidence="1 2">
    <name type="scientific">Nicotiana tabacum</name>
    <name type="common">Common tobacco</name>
    <dbReference type="NCBI Taxonomy" id="4097"/>
    <lineage>
        <taxon>Eukaryota</taxon>
        <taxon>Viridiplantae</taxon>
        <taxon>Streptophyta</taxon>
        <taxon>Embryophyta</taxon>
        <taxon>Tracheophyta</taxon>
        <taxon>Spermatophyta</taxon>
        <taxon>Magnoliopsida</taxon>
        <taxon>eudicotyledons</taxon>
        <taxon>Gunneridae</taxon>
        <taxon>Pentapetalae</taxon>
        <taxon>asterids</taxon>
        <taxon>lamiids</taxon>
        <taxon>Solanales</taxon>
        <taxon>Solanaceae</taxon>
        <taxon>Nicotianoideae</taxon>
        <taxon>Nicotianeae</taxon>
        <taxon>Nicotiana</taxon>
    </lineage>
</organism>
<dbReference type="Proteomes" id="UP000790787">
    <property type="component" value="Chromosome 24"/>
</dbReference>
<reference evidence="2" key="2">
    <citation type="submission" date="2025-08" db="UniProtKB">
        <authorList>
            <consortium name="RefSeq"/>
        </authorList>
    </citation>
    <scope>IDENTIFICATION</scope>
    <source>
        <tissue evidence="2">Leaf</tissue>
    </source>
</reference>
<name>A0AC58U4C4_TOBAC</name>
<keyword evidence="1" id="KW-1185">Reference proteome</keyword>